<sequence length="263" mass="29578">MHEDSRAMRILLTNDDSHSSPLFHLAIDKLRPLGELTIVVPKEEQSWTGKSISRFRPLYLDTILLRDGQAYCVDGTPADCANLGVHHVFAHKPDLVVSGINIGINAGLGFMLSSGTVGACLEANLAGIPALALSQSLEPRVFRAWNEEHIFPSEDMARLRQQTEQLFDAVWQHLSQRPDFLQRPVTWNVNFPFTAVPDWQLIPTVLGHTFYGSCFKLRGDRFQHELEPLQLDTREHADGVVVRQGHVSITCLDIRQLGQRLEV</sequence>
<gene>
    <name evidence="7" type="primary">surE</name>
    <name evidence="7" type="ORF">FJZ47_18070</name>
</gene>
<dbReference type="Gene3D" id="3.40.1210.10">
    <property type="entry name" value="Survival protein SurE-like phosphatase/nucleotidase"/>
    <property type="match status" value="1"/>
</dbReference>
<evidence type="ECO:0000259" key="6">
    <source>
        <dbReference type="Pfam" id="PF01975"/>
    </source>
</evidence>
<dbReference type="GO" id="GO:0046872">
    <property type="term" value="F:metal ion binding"/>
    <property type="evidence" value="ECO:0007669"/>
    <property type="project" value="UniProtKB-KW"/>
</dbReference>
<feature type="domain" description="Survival protein SurE-like phosphatase/nucleotidase" evidence="6">
    <location>
        <begin position="10"/>
        <end position="195"/>
    </location>
</feature>
<dbReference type="SUPFAM" id="SSF64167">
    <property type="entry name" value="SurE-like"/>
    <property type="match status" value="1"/>
</dbReference>
<comment type="similarity">
    <text evidence="2">Belongs to the SurE nucleotidase family.</text>
</comment>
<dbReference type="PANTHER" id="PTHR30457:SF0">
    <property type="entry name" value="PHOSPHATASE, PUTATIVE (AFU_ORTHOLOGUE AFUA_4G01070)-RELATED"/>
    <property type="match status" value="1"/>
</dbReference>
<evidence type="ECO:0000313" key="8">
    <source>
        <dbReference type="Proteomes" id="UP000712673"/>
    </source>
</evidence>
<evidence type="ECO:0000256" key="4">
    <source>
        <dbReference type="ARBA" id="ARBA00022723"/>
    </source>
</evidence>
<evidence type="ECO:0000256" key="3">
    <source>
        <dbReference type="ARBA" id="ARBA00012643"/>
    </source>
</evidence>
<dbReference type="Proteomes" id="UP000712673">
    <property type="component" value="Unassembled WGS sequence"/>
</dbReference>
<dbReference type="GO" id="GO:0008253">
    <property type="term" value="F:5'-nucleotidase activity"/>
    <property type="evidence" value="ECO:0007669"/>
    <property type="project" value="UniProtKB-EC"/>
</dbReference>
<dbReference type="EMBL" id="VGLS01000653">
    <property type="protein sequence ID" value="MBM3225688.1"/>
    <property type="molecule type" value="Genomic_DNA"/>
</dbReference>
<organism evidence="7 8">
    <name type="scientific">Tectimicrobiota bacterium</name>
    <dbReference type="NCBI Taxonomy" id="2528274"/>
    <lineage>
        <taxon>Bacteria</taxon>
        <taxon>Pseudomonadati</taxon>
        <taxon>Nitrospinota/Tectimicrobiota group</taxon>
        <taxon>Candidatus Tectimicrobiota</taxon>
    </lineage>
</organism>
<protein>
    <recommendedName>
        <fullName evidence="3">5'-nucleotidase</fullName>
        <ecNumber evidence="3">3.1.3.5</ecNumber>
    </recommendedName>
</protein>
<dbReference type="InterPro" id="IPR030048">
    <property type="entry name" value="SurE"/>
</dbReference>
<dbReference type="PANTHER" id="PTHR30457">
    <property type="entry name" value="5'-NUCLEOTIDASE SURE"/>
    <property type="match status" value="1"/>
</dbReference>
<proteinExistence type="inferred from homology"/>
<evidence type="ECO:0000313" key="7">
    <source>
        <dbReference type="EMBL" id="MBM3225688.1"/>
    </source>
</evidence>
<comment type="catalytic activity">
    <reaction evidence="1">
        <text>a ribonucleoside 5'-phosphate + H2O = a ribonucleoside + phosphate</text>
        <dbReference type="Rhea" id="RHEA:12484"/>
        <dbReference type="ChEBI" id="CHEBI:15377"/>
        <dbReference type="ChEBI" id="CHEBI:18254"/>
        <dbReference type="ChEBI" id="CHEBI:43474"/>
        <dbReference type="ChEBI" id="CHEBI:58043"/>
        <dbReference type="EC" id="3.1.3.5"/>
    </reaction>
</comment>
<evidence type="ECO:0000256" key="2">
    <source>
        <dbReference type="ARBA" id="ARBA00011062"/>
    </source>
</evidence>
<dbReference type="Pfam" id="PF01975">
    <property type="entry name" value="SurE"/>
    <property type="match status" value="1"/>
</dbReference>
<comment type="caution">
    <text evidence="7">The sequence shown here is derived from an EMBL/GenBank/DDBJ whole genome shotgun (WGS) entry which is preliminary data.</text>
</comment>
<name>A0A938B5H1_UNCTE</name>
<keyword evidence="4" id="KW-0479">Metal-binding</keyword>
<accession>A0A938B5H1</accession>
<evidence type="ECO:0000256" key="5">
    <source>
        <dbReference type="ARBA" id="ARBA00022801"/>
    </source>
</evidence>
<reference evidence="7" key="1">
    <citation type="submission" date="2019-03" db="EMBL/GenBank/DDBJ databases">
        <title>Lake Tanganyika Metagenome-Assembled Genomes (MAGs).</title>
        <authorList>
            <person name="Tran P."/>
        </authorList>
    </citation>
    <scope>NUCLEOTIDE SEQUENCE</scope>
    <source>
        <strain evidence="7">K_DeepCast_65m_m2_066</strain>
    </source>
</reference>
<dbReference type="AlphaFoldDB" id="A0A938B5H1"/>
<evidence type="ECO:0000256" key="1">
    <source>
        <dbReference type="ARBA" id="ARBA00000815"/>
    </source>
</evidence>
<dbReference type="NCBIfam" id="TIGR00087">
    <property type="entry name" value="surE"/>
    <property type="match status" value="1"/>
</dbReference>
<keyword evidence="5 7" id="KW-0378">Hydrolase</keyword>
<dbReference type="EC" id="3.1.3.5" evidence="3"/>
<dbReference type="InterPro" id="IPR002828">
    <property type="entry name" value="SurE-like_Pase/nucleotidase"/>
</dbReference>
<dbReference type="InterPro" id="IPR036523">
    <property type="entry name" value="SurE-like_sf"/>
</dbReference>